<dbReference type="InterPro" id="IPR001584">
    <property type="entry name" value="Integrase_cat-core"/>
</dbReference>
<dbReference type="InterPro" id="IPR048020">
    <property type="entry name" value="Transpos_IS3"/>
</dbReference>
<dbReference type="InterPro" id="IPR036397">
    <property type="entry name" value="RNaseH_sf"/>
</dbReference>
<dbReference type="AlphaFoldDB" id="A0A5C5VNZ1"/>
<keyword evidence="3" id="KW-1185">Reference proteome</keyword>
<dbReference type="InterPro" id="IPR025948">
    <property type="entry name" value="HTH-like_dom"/>
</dbReference>
<dbReference type="GO" id="GO:0003676">
    <property type="term" value="F:nucleic acid binding"/>
    <property type="evidence" value="ECO:0007669"/>
    <property type="project" value="InterPro"/>
</dbReference>
<dbReference type="Proteomes" id="UP000317243">
    <property type="component" value="Unassembled WGS sequence"/>
</dbReference>
<dbReference type="PROSITE" id="PS50994">
    <property type="entry name" value="INTEGRASE"/>
    <property type="match status" value="1"/>
</dbReference>
<dbReference type="SUPFAM" id="SSF53098">
    <property type="entry name" value="Ribonuclease H-like"/>
    <property type="match status" value="1"/>
</dbReference>
<accession>A0A5C5VNZ1</accession>
<dbReference type="GO" id="GO:0015074">
    <property type="term" value="P:DNA integration"/>
    <property type="evidence" value="ECO:0007669"/>
    <property type="project" value="InterPro"/>
</dbReference>
<sequence>MELVREFPRFGYRQITRMLRRDGWEVNFKRVYRLWRQEGLKVPQKKRKRRRLGDSSGGIARRIAERKDHVWSLDFIFDRTANGRPLKILSIVDEHTRECVALEVSRHLTGDDVVSVLVDLFTIRGVPELIRSDNGPEFISKRLRGFLEKVDVGTSYIEPGSPWENGYVESFHSRFRDECLACEEFTTLTEAIHVIQDWRMTYNHRRPHSSLGGLTPAEFSTQCASVPEKVPPTAPPSPPLQHTDLLMHC</sequence>
<dbReference type="PANTHER" id="PTHR47515:SF1">
    <property type="entry name" value="BLR2054 PROTEIN"/>
    <property type="match status" value="1"/>
</dbReference>
<dbReference type="InterPro" id="IPR012337">
    <property type="entry name" value="RNaseH-like_sf"/>
</dbReference>
<name>A0A5C5VNZ1_9PLAN</name>
<evidence type="ECO:0000259" key="1">
    <source>
        <dbReference type="PROSITE" id="PS50994"/>
    </source>
</evidence>
<organism evidence="2 3">
    <name type="scientific">Thalassoglobus neptunius</name>
    <dbReference type="NCBI Taxonomy" id="1938619"/>
    <lineage>
        <taxon>Bacteria</taxon>
        <taxon>Pseudomonadati</taxon>
        <taxon>Planctomycetota</taxon>
        <taxon>Planctomycetia</taxon>
        <taxon>Planctomycetales</taxon>
        <taxon>Planctomycetaceae</taxon>
        <taxon>Thalassoglobus</taxon>
    </lineage>
</organism>
<protein>
    <submittedName>
        <fullName evidence="2">IS2 transposase TnpB</fullName>
    </submittedName>
</protein>
<dbReference type="EMBL" id="SIHI01000066">
    <property type="protein sequence ID" value="TWT39837.1"/>
    <property type="molecule type" value="Genomic_DNA"/>
</dbReference>
<feature type="domain" description="Integrase catalytic" evidence="1">
    <location>
        <begin position="63"/>
        <end position="224"/>
    </location>
</feature>
<comment type="caution">
    <text evidence="2">The sequence shown here is derived from an EMBL/GenBank/DDBJ whole genome shotgun (WGS) entry which is preliminary data.</text>
</comment>
<dbReference type="Gene3D" id="3.30.420.10">
    <property type="entry name" value="Ribonuclease H-like superfamily/Ribonuclease H"/>
    <property type="match status" value="1"/>
</dbReference>
<gene>
    <name evidence="2" type="ORF">KOR42_51390</name>
</gene>
<evidence type="ECO:0000313" key="2">
    <source>
        <dbReference type="EMBL" id="TWT39837.1"/>
    </source>
</evidence>
<reference evidence="2 3" key="1">
    <citation type="submission" date="2019-02" db="EMBL/GenBank/DDBJ databases">
        <title>Deep-cultivation of Planctomycetes and their phenomic and genomic characterization uncovers novel biology.</title>
        <authorList>
            <person name="Wiegand S."/>
            <person name="Jogler M."/>
            <person name="Boedeker C."/>
            <person name="Pinto D."/>
            <person name="Vollmers J."/>
            <person name="Rivas-Marin E."/>
            <person name="Kohn T."/>
            <person name="Peeters S.H."/>
            <person name="Heuer A."/>
            <person name="Rast P."/>
            <person name="Oberbeckmann S."/>
            <person name="Bunk B."/>
            <person name="Jeske O."/>
            <person name="Meyerdierks A."/>
            <person name="Storesund J.E."/>
            <person name="Kallscheuer N."/>
            <person name="Luecker S."/>
            <person name="Lage O.M."/>
            <person name="Pohl T."/>
            <person name="Merkel B.J."/>
            <person name="Hornburger P."/>
            <person name="Mueller R.-W."/>
            <person name="Bruemmer F."/>
            <person name="Labrenz M."/>
            <person name="Spormann A.M."/>
            <person name="Op Den Camp H."/>
            <person name="Overmann J."/>
            <person name="Amann R."/>
            <person name="Jetten M.S.M."/>
            <person name="Mascher T."/>
            <person name="Medema M.H."/>
            <person name="Devos D.P."/>
            <person name="Kaster A.-K."/>
            <person name="Ovreas L."/>
            <person name="Rohde M."/>
            <person name="Galperin M.Y."/>
            <person name="Jogler C."/>
        </authorList>
    </citation>
    <scope>NUCLEOTIDE SEQUENCE [LARGE SCALE GENOMIC DNA]</scope>
    <source>
        <strain evidence="2 3">KOR42</strain>
    </source>
</reference>
<proteinExistence type="predicted"/>
<dbReference type="Pfam" id="PF13276">
    <property type="entry name" value="HTH_21"/>
    <property type="match status" value="1"/>
</dbReference>
<dbReference type="PANTHER" id="PTHR47515">
    <property type="entry name" value="LOW CALCIUM RESPONSE LOCUS PROTEIN T"/>
    <property type="match status" value="1"/>
</dbReference>
<dbReference type="NCBIfam" id="NF033516">
    <property type="entry name" value="transpos_IS3"/>
    <property type="match status" value="1"/>
</dbReference>
<dbReference type="Pfam" id="PF13683">
    <property type="entry name" value="rve_3"/>
    <property type="match status" value="1"/>
</dbReference>
<evidence type="ECO:0000313" key="3">
    <source>
        <dbReference type="Proteomes" id="UP000317243"/>
    </source>
</evidence>